<dbReference type="HOGENOM" id="CLU_879647_0_0_4"/>
<dbReference type="SUPFAM" id="SSF53822">
    <property type="entry name" value="Periplasmic binding protein-like I"/>
    <property type="match status" value="1"/>
</dbReference>
<dbReference type="GO" id="GO:0030246">
    <property type="term" value="F:carbohydrate binding"/>
    <property type="evidence" value="ECO:0007669"/>
    <property type="project" value="UniProtKB-ARBA"/>
</dbReference>
<accession>A1WNE4</accession>
<proteinExistence type="inferred from homology"/>
<feature type="signal peptide" evidence="4">
    <location>
        <begin position="1"/>
        <end position="24"/>
    </location>
</feature>
<evidence type="ECO:0000256" key="4">
    <source>
        <dbReference type="SAM" id="SignalP"/>
    </source>
</evidence>
<gene>
    <name evidence="6" type="ordered locus">Veis_3430</name>
</gene>
<dbReference type="PANTHER" id="PTHR46847">
    <property type="entry name" value="D-ALLOSE-BINDING PERIPLASMIC PROTEIN-RELATED"/>
    <property type="match status" value="1"/>
</dbReference>
<dbReference type="Pfam" id="PF13407">
    <property type="entry name" value="Peripla_BP_4"/>
    <property type="match status" value="1"/>
</dbReference>
<evidence type="ECO:0000313" key="6">
    <source>
        <dbReference type="EMBL" id="ABM59151.1"/>
    </source>
</evidence>
<comment type="similarity">
    <text evidence="2">Belongs to the bacterial solute-binding protein 2 family.</text>
</comment>
<dbReference type="EMBL" id="CP000542">
    <property type="protein sequence ID" value="ABM59151.1"/>
    <property type="molecule type" value="Genomic_DNA"/>
</dbReference>
<feature type="chain" id="PRO_5002640573" evidence="4">
    <location>
        <begin position="25"/>
        <end position="316"/>
    </location>
</feature>
<keyword evidence="3 4" id="KW-0732">Signal</keyword>
<dbReference type="CDD" id="cd19966">
    <property type="entry name" value="PBP1_ABC_sugar_binding-like"/>
    <property type="match status" value="1"/>
</dbReference>
<reference evidence="7" key="1">
    <citation type="submission" date="2006-12" db="EMBL/GenBank/DDBJ databases">
        <title>Complete sequence of chromosome 1 of Verminephrobacter eiseniae EF01-2.</title>
        <authorList>
            <person name="Copeland A."/>
            <person name="Lucas S."/>
            <person name="Lapidus A."/>
            <person name="Barry K."/>
            <person name="Detter J.C."/>
            <person name="Glavina del Rio T."/>
            <person name="Dalin E."/>
            <person name="Tice H."/>
            <person name="Pitluck S."/>
            <person name="Chertkov O."/>
            <person name="Brettin T."/>
            <person name="Bruce D."/>
            <person name="Han C."/>
            <person name="Tapia R."/>
            <person name="Gilna P."/>
            <person name="Schmutz J."/>
            <person name="Larimer F."/>
            <person name="Land M."/>
            <person name="Hauser L."/>
            <person name="Kyrpides N."/>
            <person name="Kim E."/>
            <person name="Stahl D."/>
            <person name="Richardson P."/>
        </authorList>
    </citation>
    <scope>NUCLEOTIDE SEQUENCE [LARGE SCALE GENOMIC DNA]</scope>
    <source>
        <strain evidence="7">EF01-2</strain>
    </source>
</reference>
<feature type="domain" description="Periplasmic binding protein" evidence="5">
    <location>
        <begin position="32"/>
        <end position="284"/>
    </location>
</feature>
<keyword evidence="7" id="KW-1185">Reference proteome</keyword>
<evidence type="ECO:0000256" key="2">
    <source>
        <dbReference type="ARBA" id="ARBA00007639"/>
    </source>
</evidence>
<name>A1WNE4_VEREI</name>
<dbReference type="Proteomes" id="UP000000374">
    <property type="component" value="Chromosome"/>
</dbReference>
<dbReference type="InterPro" id="IPR025997">
    <property type="entry name" value="SBP_2_dom"/>
</dbReference>
<protein>
    <submittedName>
        <fullName evidence="6">ABC transporter binding protein</fullName>
    </submittedName>
</protein>
<dbReference type="InterPro" id="IPR028082">
    <property type="entry name" value="Peripla_BP_I"/>
</dbReference>
<evidence type="ECO:0000313" key="7">
    <source>
        <dbReference type="Proteomes" id="UP000000374"/>
    </source>
</evidence>
<dbReference type="STRING" id="391735.Veis_3430"/>
<dbReference type="PANTHER" id="PTHR46847:SF1">
    <property type="entry name" value="D-ALLOSE-BINDING PERIPLASMIC PROTEIN-RELATED"/>
    <property type="match status" value="1"/>
</dbReference>
<organism evidence="6 7">
    <name type="scientific">Verminephrobacter eiseniae (strain EF01-2)</name>
    <dbReference type="NCBI Taxonomy" id="391735"/>
    <lineage>
        <taxon>Bacteria</taxon>
        <taxon>Pseudomonadati</taxon>
        <taxon>Pseudomonadota</taxon>
        <taxon>Betaproteobacteria</taxon>
        <taxon>Burkholderiales</taxon>
        <taxon>Comamonadaceae</taxon>
        <taxon>Verminephrobacter</taxon>
    </lineage>
</organism>
<dbReference type="PROSITE" id="PS51257">
    <property type="entry name" value="PROKAR_LIPOPROTEIN"/>
    <property type="match status" value="1"/>
</dbReference>
<evidence type="ECO:0000256" key="3">
    <source>
        <dbReference type="ARBA" id="ARBA00022729"/>
    </source>
</evidence>
<dbReference type="AlphaFoldDB" id="A1WNE4"/>
<dbReference type="GO" id="GO:0030313">
    <property type="term" value="C:cell envelope"/>
    <property type="evidence" value="ECO:0007669"/>
    <property type="project" value="UniProtKB-SubCell"/>
</dbReference>
<dbReference type="eggNOG" id="COG1879">
    <property type="taxonomic scope" value="Bacteria"/>
</dbReference>
<comment type="subcellular location">
    <subcellularLocation>
        <location evidence="1">Cell envelope</location>
    </subcellularLocation>
</comment>
<evidence type="ECO:0000259" key="5">
    <source>
        <dbReference type="Pfam" id="PF13407"/>
    </source>
</evidence>
<dbReference type="KEGG" id="vei:Veis_3430"/>
<evidence type="ECO:0000256" key="1">
    <source>
        <dbReference type="ARBA" id="ARBA00004196"/>
    </source>
</evidence>
<sequence>MISRLTALLLGIFIFSACSTVATAQSKTRKIYLMTHGSDADPMWIEWNRGAIAACAKIHAKCHISFHSNNVSSQKEAFNSAIAARADGIATTSAEPKIWNKEVAAATKAGIPVVFFNSDDPAAGRYSYVGADLFQAGVIWAKYLVDNKVVKAGDKVFLPVEAAGATYQVLETKGVASVFDPLGIKYSVLEVGSEPASLITRMTEYLTANRDVKAIIGLGDLVTAHSRAALKNIGAKPGQIPVVGWGYSKDTAEAVMEGYAMAGLWQFPYDLGYLPVMIVDGLAKAGGKGYDITTLDLYDKSNVQTFLKTMMAAQKK</sequence>
<dbReference type="Gene3D" id="3.40.50.2300">
    <property type="match status" value="2"/>
</dbReference>